<dbReference type="InterPro" id="IPR000640">
    <property type="entry name" value="EFG_V-like"/>
</dbReference>
<keyword evidence="8" id="KW-1185">Reference proteome</keyword>
<keyword evidence="3" id="KW-0648">Protein biosynthesis</keyword>
<reference evidence="8" key="1">
    <citation type="journal article" date="2019" name="Int. J. Syst. Evol. Microbiol.">
        <title>The Global Catalogue of Microorganisms (GCM) 10K type strain sequencing project: providing services to taxonomists for standard genome sequencing and annotation.</title>
        <authorList>
            <consortium name="The Broad Institute Genomics Platform"/>
            <consortium name="The Broad Institute Genome Sequencing Center for Infectious Disease"/>
            <person name="Wu L."/>
            <person name="Ma J."/>
        </authorList>
    </citation>
    <scope>NUCLEOTIDE SEQUENCE [LARGE SCALE GENOMIC DNA]</scope>
    <source>
        <strain evidence="8">CCM 8895</strain>
    </source>
</reference>
<evidence type="ECO:0000313" key="7">
    <source>
        <dbReference type="EMBL" id="MFC6323670.1"/>
    </source>
</evidence>
<dbReference type="EMBL" id="JBHSSN010000014">
    <property type="protein sequence ID" value="MFC6323670.1"/>
    <property type="molecule type" value="Genomic_DNA"/>
</dbReference>
<dbReference type="SUPFAM" id="SSF50447">
    <property type="entry name" value="Translation proteins"/>
    <property type="match status" value="1"/>
</dbReference>
<proteinExistence type="predicted"/>
<dbReference type="InterPro" id="IPR014721">
    <property type="entry name" value="Ribsml_uS5_D2-typ_fold_subgr"/>
</dbReference>
<sequence length="644" mass="71764">MKHIVAGIVAHVDAGKTTLSESLLYCAGNLRQLGRVDNGDAFLDTDKLEKQRGITIFSHQASLEFKNLELTLLDTPGHIDFASQTEQVLSVLDYAILVVSATDGIQGYTRTLWRLLKHYQIPTFIFVNKMDAIGVDKQEVLKQLKNELSQGCVEFNEKISDESYEEIAMQDDAVLEKFLDSGTVEESDLKNLISQRKVFPCYFGSALKLNGIKEFMNGLEELTNEKDYSSEFGARIFKISHDEKGERLTWIRVTGGVLHNKAIVLNGQKANQLRIYNGDKYTLVQKVMSGDVCAIAGLTNTRPGQGLGIEVDTIKPEIQPVLNYSLETMGNDIHECLTALRELEDEDSQLHVSWSEQLQEISVQIMGEVQLEVLEQLMLNRFGLKISFGPGSILYKETITGDIEGVGHFEPLRHYAEVHLLLQPGPKGSGLIFDSNCSLEVLESNWQHQVLTNLASKKHLGVLTGSPITDMKITLVGGKASIVHSVGGDFREATWRAVRQGLMMAKRENKCQLLEPWYRFRLAVPSDQVGRAMSDIQRMHGKFEPPIGTEKVVLSGSAPVAAMRGYTQEVNSYTHGQGQLDCSIAGYQPCHNEKKIVESFNYDPVSDLENTPGSVFCAHGAGYPVYWDDVPNMAHFPYLESTKK</sequence>
<feature type="domain" description="Tr-type G" evidence="6">
    <location>
        <begin position="1"/>
        <end position="231"/>
    </location>
</feature>
<dbReference type="Gene3D" id="3.30.230.10">
    <property type="match status" value="1"/>
</dbReference>
<dbReference type="PRINTS" id="PR01037">
    <property type="entry name" value="TCRTETOQM"/>
</dbReference>
<keyword evidence="5" id="KW-0046">Antibiotic resistance</keyword>
<dbReference type="InterPro" id="IPR009000">
    <property type="entry name" value="Transl_B-barrel_sf"/>
</dbReference>
<evidence type="ECO:0000256" key="4">
    <source>
        <dbReference type="ARBA" id="ARBA00023134"/>
    </source>
</evidence>
<dbReference type="InterPro" id="IPR005225">
    <property type="entry name" value="Small_GTP-bd"/>
</dbReference>
<dbReference type="InterPro" id="IPR035647">
    <property type="entry name" value="EFG_III/V"/>
</dbReference>
<dbReference type="Pfam" id="PF22042">
    <property type="entry name" value="EF-G_D2"/>
    <property type="match status" value="1"/>
</dbReference>
<dbReference type="RefSeq" id="WP_125592682.1">
    <property type="nucleotide sequence ID" value="NZ_JBHSSN010000014.1"/>
</dbReference>
<evidence type="ECO:0000259" key="6">
    <source>
        <dbReference type="PROSITE" id="PS51722"/>
    </source>
</evidence>
<evidence type="ECO:0000256" key="5">
    <source>
        <dbReference type="ARBA" id="ARBA00023251"/>
    </source>
</evidence>
<keyword evidence="2" id="KW-0547">Nucleotide-binding</keyword>
<dbReference type="Pfam" id="PF14492">
    <property type="entry name" value="EFG_III"/>
    <property type="match status" value="1"/>
</dbReference>
<dbReference type="SUPFAM" id="SSF52540">
    <property type="entry name" value="P-loop containing nucleoside triphosphate hydrolases"/>
    <property type="match status" value="1"/>
</dbReference>
<dbReference type="Pfam" id="PF00009">
    <property type="entry name" value="GTP_EFTU"/>
    <property type="match status" value="1"/>
</dbReference>
<dbReference type="CDD" id="cd03711">
    <property type="entry name" value="Tet_C"/>
    <property type="match status" value="1"/>
</dbReference>
<dbReference type="PANTHER" id="PTHR43261:SF1">
    <property type="entry name" value="RIBOSOME-RELEASING FACTOR 2, MITOCHONDRIAL"/>
    <property type="match status" value="1"/>
</dbReference>
<evidence type="ECO:0000313" key="8">
    <source>
        <dbReference type="Proteomes" id="UP001596186"/>
    </source>
</evidence>
<dbReference type="Pfam" id="PF00679">
    <property type="entry name" value="EFG_C"/>
    <property type="match status" value="1"/>
</dbReference>
<dbReference type="Gene3D" id="2.40.30.10">
    <property type="entry name" value="Translation factors"/>
    <property type="match status" value="1"/>
</dbReference>
<dbReference type="CDD" id="cd04168">
    <property type="entry name" value="TetM_like"/>
    <property type="match status" value="1"/>
</dbReference>
<dbReference type="PROSITE" id="PS51722">
    <property type="entry name" value="G_TR_2"/>
    <property type="match status" value="1"/>
</dbReference>
<dbReference type="InterPro" id="IPR041095">
    <property type="entry name" value="EFG_II"/>
</dbReference>
<dbReference type="InterPro" id="IPR053905">
    <property type="entry name" value="EF-G-like_DII"/>
</dbReference>
<dbReference type="PRINTS" id="PR00315">
    <property type="entry name" value="ELONGATNFCT"/>
</dbReference>
<keyword evidence="4" id="KW-0342">GTP-binding</keyword>
<evidence type="ECO:0000256" key="2">
    <source>
        <dbReference type="ARBA" id="ARBA00022741"/>
    </source>
</evidence>
<evidence type="ECO:0000256" key="3">
    <source>
        <dbReference type="ARBA" id="ARBA00022917"/>
    </source>
</evidence>
<dbReference type="SUPFAM" id="SSF54211">
    <property type="entry name" value="Ribosomal protein S5 domain 2-like"/>
    <property type="match status" value="1"/>
</dbReference>
<dbReference type="InterPro" id="IPR000795">
    <property type="entry name" value="T_Tr_GTP-bd_dom"/>
</dbReference>
<dbReference type="Pfam" id="PF03764">
    <property type="entry name" value="EFG_IV"/>
    <property type="match status" value="1"/>
</dbReference>
<evidence type="ECO:0000256" key="1">
    <source>
        <dbReference type="ARBA" id="ARBA00003987"/>
    </source>
</evidence>
<gene>
    <name evidence="7" type="ORF">ACFP1F_07970</name>
</gene>
<name>A0ABW1UYV0_9LACO</name>
<dbReference type="SUPFAM" id="SSF54980">
    <property type="entry name" value="EF-G C-terminal domain-like"/>
    <property type="match status" value="2"/>
</dbReference>
<dbReference type="InterPro" id="IPR035650">
    <property type="entry name" value="Tet_C"/>
</dbReference>
<dbReference type="NCBIfam" id="TIGR00231">
    <property type="entry name" value="small_GTP"/>
    <property type="match status" value="1"/>
</dbReference>
<dbReference type="Gene3D" id="3.40.50.300">
    <property type="entry name" value="P-loop containing nucleotide triphosphate hydrolases"/>
    <property type="match status" value="1"/>
</dbReference>
<dbReference type="SMART" id="SM00889">
    <property type="entry name" value="EFG_IV"/>
    <property type="match status" value="1"/>
</dbReference>
<accession>A0ABW1UYV0</accession>
<protein>
    <submittedName>
        <fullName evidence="7">GTP-binding protein</fullName>
    </submittedName>
</protein>
<dbReference type="PANTHER" id="PTHR43261">
    <property type="entry name" value="TRANSLATION ELONGATION FACTOR G-RELATED"/>
    <property type="match status" value="1"/>
</dbReference>
<dbReference type="Gene3D" id="3.30.70.240">
    <property type="match status" value="1"/>
</dbReference>
<dbReference type="InterPro" id="IPR027417">
    <property type="entry name" value="P-loop_NTPase"/>
</dbReference>
<comment type="function">
    <text evidence="1">Abolishes the inhibitory effect of tetracyclin on protein synthesis by a non-covalent modification of the ribosomes.</text>
</comment>
<dbReference type="Proteomes" id="UP001596186">
    <property type="component" value="Unassembled WGS sequence"/>
</dbReference>
<dbReference type="InterPro" id="IPR005517">
    <property type="entry name" value="Transl_elong_EFG/EF2_IV"/>
</dbReference>
<dbReference type="InterPro" id="IPR020568">
    <property type="entry name" value="Ribosomal_Su5_D2-typ_SF"/>
</dbReference>
<dbReference type="Gene3D" id="3.30.70.870">
    <property type="entry name" value="Elongation Factor G (Translational Gtpase), domain 3"/>
    <property type="match status" value="1"/>
</dbReference>
<comment type="caution">
    <text evidence="7">The sequence shown here is derived from an EMBL/GenBank/DDBJ whole genome shotgun (WGS) entry which is preliminary data.</text>
</comment>
<organism evidence="7 8">
    <name type="scientific">Companilactobacillus baiquanensis</name>
    <dbReference type="NCBI Taxonomy" id="2486005"/>
    <lineage>
        <taxon>Bacteria</taxon>
        <taxon>Bacillati</taxon>
        <taxon>Bacillota</taxon>
        <taxon>Bacilli</taxon>
        <taxon>Lactobacillales</taxon>
        <taxon>Lactobacillaceae</taxon>
        <taxon>Companilactobacillus</taxon>
    </lineage>
</organism>
<dbReference type="SMART" id="SM00838">
    <property type="entry name" value="EFG_C"/>
    <property type="match status" value="1"/>
</dbReference>